<evidence type="ECO:0000256" key="6">
    <source>
        <dbReference type="ARBA" id="ARBA00022847"/>
    </source>
</evidence>
<accession>A0AAD6EQN8</accession>
<dbReference type="PRINTS" id="PR00171">
    <property type="entry name" value="SUGRTRNSPORT"/>
</dbReference>
<feature type="transmembrane region" description="Helical" evidence="10">
    <location>
        <begin position="26"/>
        <end position="46"/>
    </location>
</feature>
<feature type="domain" description="Major facilitator superfamily (MFS) profile" evidence="11">
    <location>
        <begin position="176"/>
        <end position="626"/>
    </location>
</feature>
<feature type="transmembrane region" description="Helical" evidence="10">
    <location>
        <begin position="470"/>
        <end position="492"/>
    </location>
</feature>
<dbReference type="InterPro" id="IPR005828">
    <property type="entry name" value="MFS_sugar_transport-like"/>
</dbReference>
<dbReference type="Gene3D" id="1.20.1250.20">
    <property type="entry name" value="MFS general substrate transporter like domains"/>
    <property type="match status" value="2"/>
</dbReference>
<keyword evidence="5 10" id="KW-0812">Transmembrane</keyword>
<dbReference type="InterPro" id="IPR005829">
    <property type="entry name" value="Sugar_transporter_CS"/>
</dbReference>
<evidence type="ECO:0000256" key="2">
    <source>
        <dbReference type="ARBA" id="ARBA00010992"/>
    </source>
</evidence>
<evidence type="ECO:0000259" key="11">
    <source>
        <dbReference type="PROSITE" id="PS50850"/>
    </source>
</evidence>
<dbReference type="PANTHER" id="PTHR23500">
    <property type="entry name" value="SOLUTE CARRIER FAMILY 2, FACILITATED GLUCOSE TRANSPORTER"/>
    <property type="match status" value="1"/>
</dbReference>
<protein>
    <recommendedName>
        <fullName evidence="11">Major facilitator superfamily (MFS) profile domain-containing protein</fullName>
    </recommendedName>
</protein>
<reference evidence="12 13" key="1">
    <citation type="journal article" date="2022" name="Cell">
        <title>Repeat-based holocentromeres influence genome architecture and karyotype evolution.</title>
        <authorList>
            <person name="Hofstatter P.G."/>
            <person name="Thangavel G."/>
            <person name="Lux T."/>
            <person name="Neumann P."/>
            <person name="Vondrak T."/>
            <person name="Novak P."/>
            <person name="Zhang M."/>
            <person name="Costa L."/>
            <person name="Castellani M."/>
            <person name="Scott A."/>
            <person name="Toegelov H."/>
            <person name="Fuchs J."/>
            <person name="Mata-Sucre Y."/>
            <person name="Dias Y."/>
            <person name="Vanzela A.L.L."/>
            <person name="Huettel B."/>
            <person name="Almeida C.C.S."/>
            <person name="Simkova H."/>
            <person name="Souza G."/>
            <person name="Pedrosa-Harand A."/>
            <person name="Macas J."/>
            <person name="Mayer K.F.X."/>
            <person name="Houben A."/>
            <person name="Marques A."/>
        </authorList>
    </citation>
    <scope>NUCLEOTIDE SEQUENCE [LARGE SCALE GENOMIC DNA]</scope>
    <source>
        <strain evidence="12">RhyTen1mFocal</strain>
    </source>
</reference>
<keyword evidence="13" id="KW-1185">Reference proteome</keyword>
<dbReference type="PANTHER" id="PTHR23500:SF17">
    <property type="entry name" value="POLYOL TRANSPORTER 2-RELATED"/>
    <property type="match status" value="1"/>
</dbReference>
<keyword evidence="8 10" id="KW-0472">Membrane</keyword>
<evidence type="ECO:0000256" key="10">
    <source>
        <dbReference type="SAM" id="Phobius"/>
    </source>
</evidence>
<dbReference type="Pfam" id="PF00083">
    <property type="entry name" value="Sugar_tr"/>
    <property type="match status" value="2"/>
</dbReference>
<dbReference type="FunFam" id="1.20.1250.20:FF:000025">
    <property type="entry name" value="probable polyol transporter 4"/>
    <property type="match status" value="1"/>
</dbReference>
<evidence type="ECO:0000313" key="12">
    <source>
        <dbReference type="EMBL" id="KAJ3697526.1"/>
    </source>
</evidence>
<feature type="transmembrane region" description="Helical" evidence="10">
    <location>
        <begin position="499"/>
        <end position="519"/>
    </location>
</feature>
<dbReference type="EMBL" id="JAMRDG010000001">
    <property type="protein sequence ID" value="KAJ3697526.1"/>
    <property type="molecule type" value="Genomic_DNA"/>
</dbReference>
<evidence type="ECO:0000256" key="3">
    <source>
        <dbReference type="ARBA" id="ARBA00022448"/>
    </source>
</evidence>
<evidence type="ECO:0000256" key="5">
    <source>
        <dbReference type="ARBA" id="ARBA00022692"/>
    </source>
</evidence>
<dbReference type="InterPro" id="IPR020846">
    <property type="entry name" value="MFS_dom"/>
</dbReference>
<feature type="transmembrane region" description="Helical" evidence="10">
    <location>
        <begin position="66"/>
        <end position="85"/>
    </location>
</feature>
<feature type="transmembrane region" description="Helical" evidence="10">
    <location>
        <begin position="125"/>
        <end position="141"/>
    </location>
</feature>
<dbReference type="SUPFAM" id="SSF103473">
    <property type="entry name" value="MFS general substrate transporter"/>
    <property type="match status" value="2"/>
</dbReference>
<feature type="transmembrane region" description="Helical" evidence="10">
    <location>
        <begin position="604"/>
        <end position="622"/>
    </location>
</feature>
<keyword evidence="7 10" id="KW-1133">Transmembrane helix</keyword>
<evidence type="ECO:0000256" key="4">
    <source>
        <dbReference type="ARBA" id="ARBA00022597"/>
    </source>
</evidence>
<keyword evidence="4" id="KW-0762">Sugar transport</keyword>
<evidence type="ECO:0000256" key="7">
    <source>
        <dbReference type="ARBA" id="ARBA00022989"/>
    </source>
</evidence>
<keyword evidence="6" id="KW-0769">Symport</keyword>
<evidence type="ECO:0000313" key="13">
    <source>
        <dbReference type="Proteomes" id="UP001210211"/>
    </source>
</evidence>
<feature type="transmembrane region" description="Helical" evidence="10">
    <location>
        <begin position="271"/>
        <end position="287"/>
    </location>
</feature>
<feature type="transmembrane region" description="Helical" evidence="10">
    <location>
        <begin position="245"/>
        <end position="265"/>
    </location>
</feature>
<evidence type="ECO:0000256" key="9">
    <source>
        <dbReference type="RuleBase" id="RU003346"/>
    </source>
</evidence>
<feature type="transmembrane region" description="Helical" evidence="10">
    <location>
        <begin position="531"/>
        <end position="557"/>
    </location>
</feature>
<feature type="transmembrane region" description="Helical" evidence="10">
    <location>
        <begin position="299"/>
        <end position="317"/>
    </location>
</feature>
<feature type="transmembrane region" description="Helical" evidence="10">
    <location>
        <begin position="329"/>
        <end position="352"/>
    </location>
</feature>
<dbReference type="InterPro" id="IPR045262">
    <property type="entry name" value="STP/PLT_plant"/>
</dbReference>
<dbReference type="GO" id="GO:0016020">
    <property type="term" value="C:membrane"/>
    <property type="evidence" value="ECO:0007669"/>
    <property type="project" value="UniProtKB-SubCell"/>
</dbReference>
<feature type="transmembrane region" description="Helical" evidence="10">
    <location>
        <begin position="161"/>
        <end position="181"/>
    </location>
</feature>
<dbReference type="InterPro" id="IPR036259">
    <property type="entry name" value="MFS_trans_sf"/>
</dbReference>
<evidence type="ECO:0000256" key="8">
    <source>
        <dbReference type="ARBA" id="ARBA00023136"/>
    </source>
</evidence>
<dbReference type="NCBIfam" id="TIGR00879">
    <property type="entry name" value="SP"/>
    <property type="match status" value="1"/>
</dbReference>
<dbReference type="PROSITE" id="PS00216">
    <property type="entry name" value="SUGAR_TRANSPORT_1"/>
    <property type="match status" value="1"/>
</dbReference>
<dbReference type="PROSITE" id="PS00217">
    <property type="entry name" value="SUGAR_TRANSPORT_2"/>
    <property type="match status" value="2"/>
</dbReference>
<organism evidence="12 13">
    <name type="scientific">Rhynchospora tenuis</name>
    <dbReference type="NCBI Taxonomy" id="198213"/>
    <lineage>
        <taxon>Eukaryota</taxon>
        <taxon>Viridiplantae</taxon>
        <taxon>Streptophyta</taxon>
        <taxon>Embryophyta</taxon>
        <taxon>Tracheophyta</taxon>
        <taxon>Spermatophyta</taxon>
        <taxon>Magnoliopsida</taxon>
        <taxon>Liliopsida</taxon>
        <taxon>Poales</taxon>
        <taxon>Cyperaceae</taxon>
        <taxon>Cyperoideae</taxon>
        <taxon>Rhynchosporeae</taxon>
        <taxon>Rhynchospora</taxon>
    </lineage>
</organism>
<comment type="caution">
    <text evidence="12">The sequence shown here is derived from an EMBL/GenBank/DDBJ whole genome shotgun (WGS) entry which is preliminary data.</text>
</comment>
<comment type="similarity">
    <text evidence="2 9">Belongs to the major facilitator superfamily. Sugar transporter (TC 2.A.1.1) family.</text>
</comment>
<keyword evidence="3 9" id="KW-0813">Transport</keyword>
<dbReference type="GO" id="GO:0015293">
    <property type="term" value="F:symporter activity"/>
    <property type="evidence" value="ECO:0007669"/>
    <property type="project" value="UniProtKB-KW"/>
</dbReference>
<gene>
    <name evidence="12" type="ORF">LUZ61_001231</name>
</gene>
<dbReference type="InterPro" id="IPR003663">
    <property type="entry name" value="Sugar/inositol_transpt"/>
</dbReference>
<evidence type="ECO:0000256" key="1">
    <source>
        <dbReference type="ARBA" id="ARBA00004141"/>
    </source>
</evidence>
<dbReference type="AlphaFoldDB" id="A0AAD6EQN8"/>
<dbReference type="GO" id="GO:0015144">
    <property type="term" value="F:carbohydrate transmembrane transporter activity"/>
    <property type="evidence" value="ECO:0007669"/>
    <property type="project" value="InterPro"/>
</dbReference>
<dbReference type="PROSITE" id="PS50850">
    <property type="entry name" value="MFS"/>
    <property type="match status" value="1"/>
</dbReference>
<name>A0AAD6EQN8_9POAL</name>
<proteinExistence type="inferred from homology"/>
<comment type="subcellular location">
    <subcellularLocation>
        <location evidence="1">Membrane</location>
        <topology evidence="1">Multi-pass membrane protein</topology>
    </subcellularLocation>
</comment>
<feature type="transmembrane region" description="Helical" evidence="10">
    <location>
        <begin position="97"/>
        <end position="119"/>
    </location>
</feature>
<sequence length="638" mass="69293">MEEEKIEAVREPLLSTKQEKPKKNKYALGCGVLASMTTILMGYHVAVMSGAQKYMQEDLGITDTQIEILSGVINVYSLVGSLAAGYTSDWIGRRATIILSSAIFFVGAVIMSFATNYAILMTGRFVAGMAMGYALMIAPVYTSEISPASMRGFLSSLPEVFINSGVMLSYVSNLAFSVFPINLGWRLMFDVAVISGAQKYMQEDLSISNTQIEILSGILNLASLFGSFAASYTSDWIGRRATITIASAIFFVGSLVITFSTNFVILMVGRFVSGIAVGYALMIAPVYTSEISPTSMRGLLSSLPEVFINSGILLSYVSNLAFSGFPVNISWRLMFGIAAIPPAFLACGILAMPESPRWLVMRGHLGEARRVLVKTSDSPEEADARLQDIKEVVGIPLDCNEDVVIVPRSEKNKENIWKEMFTGQSTPAVKRIIFTVLILQFFQQASGTEAVVLYTPRVLAKAGLKSDTELLGATILVGLAKLGFILVATFTSDKLGRRLLFLLSAGGMVISYVALGFGLEIIDWTHEENFFWAAVVCILAVVAVVMSFSIGFGPLAWVYSSEILPLRLRGQGASLGTVMNRTMSGVVAMTFISLYEAITVAGSFFLFAGITAIGWVFIYFCLPETKGRSLEDIEVLFE</sequence>
<dbReference type="Proteomes" id="UP001210211">
    <property type="component" value="Unassembled WGS sequence"/>
</dbReference>